<sequence length="65" mass="7450">MSRATFLPSSNLPDLIKRDLDSLRVDVWEYYSAKVWQAMSESGFVHPYAWGVAVIQDQDQDSTDL</sequence>
<dbReference type="OrthoDB" id="25149at2759"/>
<protein>
    <submittedName>
        <fullName evidence="5">Uncharacterized protein</fullName>
    </submittedName>
</protein>
<organism evidence="5 6">
    <name type="scientific">Scleroderma citrinum Foug A</name>
    <dbReference type="NCBI Taxonomy" id="1036808"/>
    <lineage>
        <taxon>Eukaryota</taxon>
        <taxon>Fungi</taxon>
        <taxon>Dikarya</taxon>
        <taxon>Basidiomycota</taxon>
        <taxon>Agaricomycotina</taxon>
        <taxon>Agaricomycetes</taxon>
        <taxon>Agaricomycetidae</taxon>
        <taxon>Boletales</taxon>
        <taxon>Sclerodermatineae</taxon>
        <taxon>Sclerodermataceae</taxon>
        <taxon>Scleroderma</taxon>
    </lineage>
</organism>
<evidence type="ECO:0000256" key="4">
    <source>
        <dbReference type="ARBA" id="ARBA00022840"/>
    </source>
</evidence>
<proteinExistence type="predicted"/>
<evidence type="ECO:0000313" key="6">
    <source>
        <dbReference type="Proteomes" id="UP000053989"/>
    </source>
</evidence>
<dbReference type="Proteomes" id="UP000053989">
    <property type="component" value="Unassembled WGS sequence"/>
</dbReference>
<dbReference type="Gene3D" id="3.40.50.10240">
    <property type="entry name" value="Thiamin pyrophosphokinase, catalytic domain"/>
    <property type="match status" value="1"/>
</dbReference>
<reference evidence="6" key="2">
    <citation type="submission" date="2015-01" db="EMBL/GenBank/DDBJ databases">
        <title>Evolutionary Origins and Diversification of the Mycorrhizal Mutualists.</title>
        <authorList>
            <consortium name="DOE Joint Genome Institute"/>
            <consortium name="Mycorrhizal Genomics Consortium"/>
            <person name="Kohler A."/>
            <person name="Kuo A."/>
            <person name="Nagy L.G."/>
            <person name="Floudas D."/>
            <person name="Copeland A."/>
            <person name="Barry K.W."/>
            <person name="Cichocki N."/>
            <person name="Veneault-Fourrey C."/>
            <person name="LaButti K."/>
            <person name="Lindquist E.A."/>
            <person name="Lipzen A."/>
            <person name="Lundell T."/>
            <person name="Morin E."/>
            <person name="Murat C."/>
            <person name="Riley R."/>
            <person name="Ohm R."/>
            <person name="Sun H."/>
            <person name="Tunlid A."/>
            <person name="Henrissat B."/>
            <person name="Grigoriev I.V."/>
            <person name="Hibbett D.S."/>
            <person name="Martin F."/>
        </authorList>
    </citation>
    <scope>NUCLEOTIDE SEQUENCE [LARGE SCALE GENOMIC DNA]</scope>
    <source>
        <strain evidence="6">Foug A</strain>
    </source>
</reference>
<evidence type="ECO:0000256" key="3">
    <source>
        <dbReference type="ARBA" id="ARBA00022777"/>
    </source>
</evidence>
<dbReference type="InParanoid" id="A0A0C3E6J0"/>
<gene>
    <name evidence="5" type="ORF">SCLCIDRAFT_1209234</name>
</gene>
<dbReference type="GO" id="GO:0005524">
    <property type="term" value="F:ATP binding"/>
    <property type="evidence" value="ECO:0007669"/>
    <property type="project" value="UniProtKB-KW"/>
</dbReference>
<dbReference type="AlphaFoldDB" id="A0A0C3E6J0"/>
<keyword evidence="1" id="KW-0808">Transferase</keyword>
<dbReference type="GO" id="GO:0004788">
    <property type="term" value="F:thiamine diphosphokinase activity"/>
    <property type="evidence" value="ECO:0007669"/>
    <property type="project" value="InterPro"/>
</dbReference>
<dbReference type="InterPro" id="IPR036759">
    <property type="entry name" value="TPK_catalytic_sf"/>
</dbReference>
<name>A0A0C3E6J0_9AGAM</name>
<keyword evidence="2" id="KW-0547">Nucleotide-binding</keyword>
<evidence type="ECO:0000256" key="1">
    <source>
        <dbReference type="ARBA" id="ARBA00022679"/>
    </source>
</evidence>
<evidence type="ECO:0000256" key="2">
    <source>
        <dbReference type="ARBA" id="ARBA00022741"/>
    </source>
</evidence>
<dbReference type="HOGENOM" id="CLU_2851059_0_0_1"/>
<dbReference type="EMBL" id="KN822009">
    <property type="protein sequence ID" value="KIM68415.1"/>
    <property type="molecule type" value="Genomic_DNA"/>
</dbReference>
<keyword evidence="6" id="KW-1185">Reference proteome</keyword>
<reference evidence="5 6" key="1">
    <citation type="submission" date="2014-04" db="EMBL/GenBank/DDBJ databases">
        <authorList>
            <consortium name="DOE Joint Genome Institute"/>
            <person name="Kuo A."/>
            <person name="Kohler A."/>
            <person name="Nagy L.G."/>
            <person name="Floudas D."/>
            <person name="Copeland A."/>
            <person name="Barry K.W."/>
            <person name="Cichocki N."/>
            <person name="Veneault-Fourrey C."/>
            <person name="LaButti K."/>
            <person name="Lindquist E.A."/>
            <person name="Lipzen A."/>
            <person name="Lundell T."/>
            <person name="Morin E."/>
            <person name="Murat C."/>
            <person name="Sun H."/>
            <person name="Tunlid A."/>
            <person name="Henrissat B."/>
            <person name="Grigoriev I.V."/>
            <person name="Hibbett D.S."/>
            <person name="Martin F."/>
            <person name="Nordberg H.P."/>
            <person name="Cantor M.N."/>
            <person name="Hua S.X."/>
        </authorList>
    </citation>
    <scope>NUCLEOTIDE SEQUENCE [LARGE SCALE GENOMIC DNA]</scope>
    <source>
        <strain evidence="5 6">Foug A</strain>
    </source>
</reference>
<accession>A0A0C3E6J0</accession>
<dbReference type="SUPFAM" id="SSF63999">
    <property type="entry name" value="Thiamin pyrophosphokinase, catalytic domain"/>
    <property type="match status" value="1"/>
</dbReference>
<keyword evidence="3" id="KW-0418">Kinase</keyword>
<evidence type="ECO:0000313" key="5">
    <source>
        <dbReference type="EMBL" id="KIM68415.1"/>
    </source>
</evidence>
<dbReference type="GO" id="GO:0009229">
    <property type="term" value="P:thiamine diphosphate biosynthetic process"/>
    <property type="evidence" value="ECO:0007669"/>
    <property type="project" value="InterPro"/>
</dbReference>
<dbReference type="GO" id="GO:0016301">
    <property type="term" value="F:kinase activity"/>
    <property type="evidence" value="ECO:0007669"/>
    <property type="project" value="UniProtKB-KW"/>
</dbReference>
<keyword evidence="4" id="KW-0067">ATP-binding</keyword>